<evidence type="ECO:0000313" key="3">
    <source>
        <dbReference type="Proteomes" id="UP000675554"/>
    </source>
</evidence>
<organism evidence="2 3">
    <name type="scientific">Streptomyces daliensis</name>
    <dbReference type="NCBI Taxonomy" id="299421"/>
    <lineage>
        <taxon>Bacteria</taxon>
        <taxon>Bacillati</taxon>
        <taxon>Actinomycetota</taxon>
        <taxon>Actinomycetes</taxon>
        <taxon>Kitasatosporales</taxon>
        <taxon>Streptomycetaceae</taxon>
        <taxon>Streptomyces</taxon>
    </lineage>
</organism>
<feature type="domain" description="Asparagine synthetase" evidence="1">
    <location>
        <begin position="187"/>
        <end position="264"/>
    </location>
</feature>
<dbReference type="InterPro" id="IPR014729">
    <property type="entry name" value="Rossmann-like_a/b/a_fold"/>
</dbReference>
<dbReference type="InterPro" id="IPR001962">
    <property type="entry name" value="Asn_synthase"/>
</dbReference>
<keyword evidence="3" id="KW-1185">Reference proteome</keyword>
<protein>
    <submittedName>
        <fullName evidence="2">Asparagine synthase</fullName>
    </submittedName>
</protein>
<dbReference type="SUPFAM" id="SSF56235">
    <property type="entry name" value="N-terminal nucleophile aminohydrolases (Ntn hydrolases)"/>
    <property type="match status" value="1"/>
</dbReference>
<evidence type="ECO:0000313" key="2">
    <source>
        <dbReference type="EMBL" id="MBR7673807.1"/>
    </source>
</evidence>
<accession>A0A8T4IVC6</accession>
<gene>
    <name evidence="2" type="ORF">KDA82_12425</name>
</gene>
<dbReference type="GO" id="GO:0006529">
    <property type="term" value="P:asparagine biosynthetic process"/>
    <property type="evidence" value="ECO:0007669"/>
    <property type="project" value="InterPro"/>
</dbReference>
<dbReference type="InterPro" id="IPR029055">
    <property type="entry name" value="Ntn_hydrolases_N"/>
</dbReference>
<evidence type="ECO:0000259" key="1">
    <source>
        <dbReference type="Pfam" id="PF00733"/>
    </source>
</evidence>
<name>A0A8T4IVC6_9ACTN</name>
<dbReference type="SUPFAM" id="SSF52402">
    <property type="entry name" value="Adenine nucleotide alpha hydrolases-like"/>
    <property type="match status" value="1"/>
</dbReference>
<dbReference type="Pfam" id="PF00733">
    <property type="entry name" value="Asn_synthase"/>
    <property type="match status" value="1"/>
</dbReference>
<dbReference type="Proteomes" id="UP000675554">
    <property type="component" value="Unassembled WGS sequence"/>
</dbReference>
<reference evidence="2" key="1">
    <citation type="submission" date="2021-04" db="EMBL/GenBank/DDBJ databases">
        <title>Sequencing of actinobacteria type strains.</title>
        <authorList>
            <person name="Nguyen G.-S."/>
            <person name="Wentzel A."/>
        </authorList>
    </citation>
    <scope>NUCLEOTIDE SEQUENCE</scope>
    <source>
        <strain evidence="2">DSM 42095</strain>
    </source>
</reference>
<sequence>MSASFGQRPAPSGAGRLAVQWQAPDAAEIPAPGDGERLLLSGVVTGPVTTDWARRIASALKEGRYAELARLPGELAGCLVTEHKVFLFRSATSREGLLYRRDGALLRWSTDPTDLLDGPGEFGHEAIWRSCRGDEVFVYRDLTPVLPGQIVVVDRDRATVVEYDPIVPLDLPRHTSMPEYAEIAYDLILRAVRPYAARGRIGILLSGGLDSGAVLTALVESGADVVAYHQATDDPLADESGYAREICEHLGVPFVPVMMDRDEGYLNEKWEFPHPFNNIAFRWVEQIADRIERDGITFLTWGRDGDMVFGPTRYGLHDVLRGDLRPREKTALCRGLLCSRFELSRVLRSALPSSSVLDDLVPTGDNARATDFLTPRPGVPDDRFDDEYAARDHCVELTVWRPRGIQLCNPLGSKDLKRFAARMPNAYRLLPYQGRLITKPVLRLLLSTRLPERIWRRYGRLWLDSPHKDYVLHHSRTLAGLIGRPDAHLVRMGIVDPQRLAGVLAEPASLRRNAEQLMCAAMTELFLRGDARRTSATRKGSCDVPRATG</sequence>
<dbReference type="Gene3D" id="3.40.50.620">
    <property type="entry name" value="HUPs"/>
    <property type="match status" value="1"/>
</dbReference>
<dbReference type="EMBL" id="JAGSMN010000256">
    <property type="protein sequence ID" value="MBR7673807.1"/>
    <property type="molecule type" value="Genomic_DNA"/>
</dbReference>
<dbReference type="AlphaFoldDB" id="A0A8T4IVC6"/>
<dbReference type="GO" id="GO:0004066">
    <property type="term" value="F:asparagine synthase (glutamine-hydrolyzing) activity"/>
    <property type="evidence" value="ECO:0007669"/>
    <property type="project" value="InterPro"/>
</dbReference>
<proteinExistence type="predicted"/>
<comment type="caution">
    <text evidence="2">The sequence shown here is derived from an EMBL/GenBank/DDBJ whole genome shotgun (WGS) entry which is preliminary data.</text>
</comment>